<dbReference type="RefSeq" id="WP_208385596.1">
    <property type="nucleotide sequence ID" value="NZ_JAAOYO010000002.1"/>
</dbReference>
<keyword evidence="3" id="KW-1185">Reference proteome</keyword>
<comment type="caution">
    <text evidence="2">The sequence shown here is derived from an EMBL/GenBank/DDBJ whole genome shotgun (WGS) entry which is preliminary data.</text>
</comment>
<keyword evidence="1" id="KW-0812">Transmembrane</keyword>
<feature type="transmembrane region" description="Helical" evidence="1">
    <location>
        <begin position="136"/>
        <end position="156"/>
    </location>
</feature>
<evidence type="ECO:0000256" key="1">
    <source>
        <dbReference type="SAM" id="Phobius"/>
    </source>
</evidence>
<sequence length="157" mass="16069">MIVLAEVTALLAVLGVGLVWGTDAFCALVQRPALTRVDDSALTAVMGNVHRYGDRRMPVPGVVGLVGSLAAAVLAALTGHSAAASAAGVGFVLLVVWLVLYVRVSAPINRTLTAAADRGETPADARALQAGWDRIIVLRAALQGVALLALGITLVLL</sequence>
<reference evidence="2 3" key="1">
    <citation type="submission" date="2020-03" db="EMBL/GenBank/DDBJ databases">
        <title>Above-ground endophytic microbial communities from plants in different locations in the United States.</title>
        <authorList>
            <person name="Frank C."/>
        </authorList>
    </citation>
    <scope>NUCLEOTIDE SEQUENCE [LARGE SCALE GENOMIC DNA]</scope>
    <source>
        <strain evidence="2 3">WW7</strain>
    </source>
</reference>
<proteinExistence type="predicted"/>
<dbReference type="Proteomes" id="UP001318300">
    <property type="component" value="Unassembled WGS sequence"/>
</dbReference>
<name>A0ABX0T8T5_9MICO</name>
<gene>
    <name evidence="2" type="ORF">E9228_000900</name>
</gene>
<keyword evidence="1" id="KW-0472">Membrane</keyword>
<keyword evidence="1" id="KW-1133">Transmembrane helix</keyword>
<accession>A0ABX0T8T5</accession>
<feature type="transmembrane region" description="Helical" evidence="1">
    <location>
        <begin position="83"/>
        <end position="102"/>
    </location>
</feature>
<dbReference type="EMBL" id="JAAOYO010000002">
    <property type="protein sequence ID" value="NII40264.1"/>
    <property type="molecule type" value="Genomic_DNA"/>
</dbReference>
<evidence type="ECO:0000313" key="3">
    <source>
        <dbReference type="Proteomes" id="UP001318300"/>
    </source>
</evidence>
<feature type="transmembrane region" description="Helical" evidence="1">
    <location>
        <begin position="59"/>
        <end position="77"/>
    </location>
</feature>
<organism evidence="2 3">
    <name type="scientific">Curtobacterium salicis</name>
    <dbReference type="NCBI Taxonomy" id="1779862"/>
    <lineage>
        <taxon>Bacteria</taxon>
        <taxon>Bacillati</taxon>
        <taxon>Actinomycetota</taxon>
        <taxon>Actinomycetes</taxon>
        <taxon>Micrococcales</taxon>
        <taxon>Microbacteriaceae</taxon>
        <taxon>Curtobacterium</taxon>
    </lineage>
</organism>
<evidence type="ECO:0000313" key="2">
    <source>
        <dbReference type="EMBL" id="NII40264.1"/>
    </source>
</evidence>
<protein>
    <submittedName>
        <fullName evidence="2">Na+-transporting methylmalonyl-CoA/oxaloacetate decarboxylase gamma subunit</fullName>
    </submittedName>
</protein>